<evidence type="ECO:0000313" key="2">
    <source>
        <dbReference type="EMBL" id="MBW0534239.1"/>
    </source>
</evidence>
<dbReference type="AlphaFoldDB" id="A0A9Q3F7Q8"/>
<comment type="caution">
    <text evidence="2">The sequence shown here is derived from an EMBL/GenBank/DDBJ whole genome shotgun (WGS) entry which is preliminary data.</text>
</comment>
<dbReference type="EMBL" id="AVOT02039231">
    <property type="protein sequence ID" value="MBW0534239.1"/>
    <property type="molecule type" value="Genomic_DNA"/>
</dbReference>
<dbReference type="Proteomes" id="UP000765509">
    <property type="component" value="Unassembled WGS sequence"/>
</dbReference>
<sequence length="184" mass="20818">MEFKRQSKFSFSSCNHTEFFPIHIEQNQPNPLQQDSPIPSLTCEQTLWQPTPGPSGTQWSEDLFRGKQPKFHLISTFDSSELTLPPFVEPSQTNEPPIPGWSPSSEPHEDVLTHDPEPEVALRKSMEEPFAHPTPPHSVIIINNKPIGSTLPFLHPLLPRRFLPFPLRTQPPPPPSAKLPSFPQ</sequence>
<feature type="compositionally biased region" description="Pro residues" evidence="1">
    <location>
        <begin position="169"/>
        <end position="184"/>
    </location>
</feature>
<gene>
    <name evidence="2" type="ORF">O181_073954</name>
</gene>
<reference evidence="2" key="1">
    <citation type="submission" date="2021-03" db="EMBL/GenBank/DDBJ databases">
        <title>Draft genome sequence of rust myrtle Austropuccinia psidii MF-1, a brazilian biotype.</title>
        <authorList>
            <person name="Quecine M.C."/>
            <person name="Pachon D.M.R."/>
            <person name="Bonatelli M.L."/>
            <person name="Correr F.H."/>
            <person name="Franceschini L.M."/>
            <person name="Leite T.F."/>
            <person name="Margarido G.R.A."/>
            <person name="Almeida C.A."/>
            <person name="Ferrarezi J.A."/>
            <person name="Labate C.A."/>
        </authorList>
    </citation>
    <scope>NUCLEOTIDE SEQUENCE</scope>
    <source>
        <strain evidence="2">MF-1</strain>
    </source>
</reference>
<evidence type="ECO:0000256" key="1">
    <source>
        <dbReference type="SAM" id="MobiDB-lite"/>
    </source>
</evidence>
<keyword evidence="3" id="KW-1185">Reference proteome</keyword>
<accession>A0A9Q3F7Q8</accession>
<feature type="region of interest" description="Disordered" evidence="1">
    <location>
        <begin position="165"/>
        <end position="184"/>
    </location>
</feature>
<organism evidence="2 3">
    <name type="scientific">Austropuccinia psidii MF-1</name>
    <dbReference type="NCBI Taxonomy" id="1389203"/>
    <lineage>
        <taxon>Eukaryota</taxon>
        <taxon>Fungi</taxon>
        <taxon>Dikarya</taxon>
        <taxon>Basidiomycota</taxon>
        <taxon>Pucciniomycotina</taxon>
        <taxon>Pucciniomycetes</taxon>
        <taxon>Pucciniales</taxon>
        <taxon>Sphaerophragmiaceae</taxon>
        <taxon>Austropuccinia</taxon>
    </lineage>
</organism>
<feature type="region of interest" description="Disordered" evidence="1">
    <location>
        <begin position="83"/>
        <end position="114"/>
    </location>
</feature>
<name>A0A9Q3F7Q8_9BASI</name>
<protein>
    <submittedName>
        <fullName evidence="2">Uncharacterized protein</fullName>
    </submittedName>
</protein>
<evidence type="ECO:0000313" key="3">
    <source>
        <dbReference type="Proteomes" id="UP000765509"/>
    </source>
</evidence>
<proteinExistence type="predicted"/>